<keyword evidence="1" id="KW-0812">Transmembrane</keyword>
<evidence type="ECO:0000256" key="1">
    <source>
        <dbReference type="SAM" id="Phobius"/>
    </source>
</evidence>
<dbReference type="RefSeq" id="WP_176392107.1">
    <property type="nucleotide sequence ID" value="NZ_FPAA01000012.1"/>
</dbReference>
<accession>A0A1I6U0W4</accession>
<organism evidence="2 3">
    <name type="scientific">Marininema halotolerans</name>
    <dbReference type="NCBI Taxonomy" id="1155944"/>
    <lineage>
        <taxon>Bacteria</taxon>
        <taxon>Bacillati</taxon>
        <taxon>Bacillota</taxon>
        <taxon>Bacilli</taxon>
        <taxon>Bacillales</taxon>
        <taxon>Thermoactinomycetaceae</taxon>
        <taxon>Marininema</taxon>
    </lineage>
</organism>
<proteinExistence type="predicted"/>
<evidence type="ECO:0000313" key="3">
    <source>
        <dbReference type="Proteomes" id="UP000198660"/>
    </source>
</evidence>
<dbReference type="Proteomes" id="UP000198660">
    <property type="component" value="Unassembled WGS sequence"/>
</dbReference>
<dbReference type="EMBL" id="FPAA01000012">
    <property type="protein sequence ID" value="SFS95129.1"/>
    <property type="molecule type" value="Genomic_DNA"/>
</dbReference>
<feature type="transmembrane region" description="Helical" evidence="1">
    <location>
        <begin position="34"/>
        <end position="53"/>
    </location>
</feature>
<sequence>MPELLVQIALVVVIIHAVYVVVKGFQNRGNPDWFVVVYQISIAVVALWLLLGIS</sequence>
<dbReference type="AlphaFoldDB" id="A0A1I6U0W4"/>
<name>A0A1I6U0W4_9BACL</name>
<reference evidence="3" key="1">
    <citation type="submission" date="2016-10" db="EMBL/GenBank/DDBJ databases">
        <authorList>
            <person name="Varghese N."/>
            <person name="Submissions S."/>
        </authorList>
    </citation>
    <scope>NUCLEOTIDE SEQUENCE [LARGE SCALE GENOMIC DNA]</scope>
    <source>
        <strain evidence="3">DSM 45789</strain>
    </source>
</reference>
<feature type="transmembrane region" description="Helical" evidence="1">
    <location>
        <begin position="6"/>
        <end position="22"/>
    </location>
</feature>
<keyword evidence="1" id="KW-0472">Membrane</keyword>
<keyword evidence="3" id="KW-1185">Reference proteome</keyword>
<keyword evidence="1" id="KW-1133">Transmembrane helix</keyword>
<protein>
    <submittedName>
        <fullName evidence="2">Uncharacterized protein</fullName>
    </submittedName>
</protein>
<evidence type="ECO:0000313" key="2">
    <source>
        <dbReference type="EMBL" id="SFS95129.1"/>
    </source>
</evidence>
<gene>
    <name evidence="2" type="ORF">SAMN05444972_11293</name>
</gene>